<keyword evidence="6" id="KW-0503">Monooxygenase</keyword>
<evidence type="ECO:0000256" key="10">
    <source>
        <dbReference type="ARBA" id="ARBA00034345"/>
    </source>
</evidence>
<comment type="subcellular location">
    <subcellularLocation>
        <location evidence="1">Cytoplasm</location>
    </subcellularLocation>
</comment>
<sequence>MTAAQADSLVAASATVTGATGEEASVRFLEELRARVATFRDEAPSRDRERRYPFDEVEQLRNIKFWALNVPVEFGGLGLDRRTLIQAIIAVSSVDGSLGQLPQNHFATVERLLLSGSPEQREFYLRELGSGAIFGNATAEPGERRPGEAHTTVVERDGRLYLSGRKVYATGSLFGDFIAVQARNEAGGQETVVVRPDDQGVVIHDDWDSFGQRTTGSGSAEFDDVEVQPIQLLSRSSDPATTYRISALSQLIHAAIDTGLAEGALYEALALARRVHGGRGSGAAEFRDDVLGVAHLGELRIATTAARRLVESAARRLDSLGPDTALSAVIDVFYEVVQAKVLSTRTALSVTTDLFDVGGSSSTKPAFGLDRYWRDARTHTLHDAVRWKPYSLGKWLIDEEVADAWSLARPLLPLVDLENAADDPVAFYGSAR</sequence>
<dbReference type="Pfam" id="PF08028">
    <property type="entry name" value="Acyl-CoA_dh_2"/>
    <property type="match status" value="1"/>
</dbReference>
<dbReference type="InterPro" id="IPR036250">
    <property type="entry name" value="AcylCo_DH-like_C"/>
</dbReference>
<feature type="domain" description="Acyl-CoA dehydrogenase/oxidase N-terminal" evidence="15">
    <location>
        <begin position="38"/>
        <end position="131"/>
    </location>
</feature>
<evidence type="ECO:0000256" key="8">
    <source>
        <dbReference type="ARBA" id="ARBA00034317"/>
    </source>
</evidence>
<dbReference type="RefSeq" id="WP_229581883.1">
    <property type="nucleotide sequence ID" value="NZ_CP083974.1"/>
</dbReference>
<dbReference type="PANTHER" id="PTHR43884:SF12">
    <property type="entry name" value="ISOVALERYL-COA DEHYDROGENASE, MITOCHONDRIAL-RELATED"/>
    <property type="match status" value="1"/>
</dbReference>
<accession>A0AA46WYA8</accession>
<gene>
    <name evidence="17" type="ORF">KUM34_008465</name>
</gene>
<dbReference type="GO" id="GO:0006552">
    <property type="term" value="P:L-leucine catabolic process"/>
    <property type="evidence" value="ECO:0007669"/>
    <property type="project" value="TreeGrafter"/>
</dbReference>
<name>A0AA46WYA8_RHORH</name>
<comment type="catalytic activity">
    <reaction evidence="11">
        <text>dibenzothiophene + FMNH2 + O2 = dibenzothiophene 5-oxide + FMN + H2O + H(+)</text>
        <dbReference type="Rhea" id="RHEA:49076"/>
        <dbReference type="ChEBI" id="CHEBI:15377"/>
        <dbReference type="ChEBI" id="CHEBI:15378"/>
        <dbReference type="ChEBI" id="CHEBI:15379"/>
        <dbReference type="ChEBI" id="CHEBI:23681"/>
        <dbReference type="ChEBI" id="CHEBI:23683"/>
        <dbReference type="ChEBI" id="CHEBI:57618"/>
        <dbReference type="ChEBI" id="CHEBI:58210"/>
    </reaction>
</comment>
<dbReference type="PIRSF" id="PIRSF016578">
    <property type="entry name" value="HsaA"/>
    <property type="match status" value="1"/>
</dbReference>
<dbReference type="Gene3D" id="1.10.540.10">
    <property type="entry name" value="Acyl-CoA dehydrogenase/oxidase, N-terminal domain"/>
    <property type="match status" value="1"/>
</dbReference>
<keyword evidence="3" id="KW-0288">FMN</keyword>
<dbReference type="AlphaFoldDB" id="A0AA46WYA8"/>
<evidence type="ECO:0000256" key="7">
    <source>
        <dbReference type="ARBA" id="ARBA00034307"/>
    </source>
</evidence>
<dbReference type="SUPFAM" id="SSF56645">
    <property type="entry name" value="Acyl-CoA dehydrogenase NM domain-like"/>
    <property type="match status" value="1"/>
</dbReference>
<evidence type="ECO:0000259" key="15">
    <source>
        <dbReference type="Pfam" id="PF02771"/>
    </source>
</evidence>
<dbReference type="EC" id="1.14.14.21" evidence="9"/>
<dbReference type="PANTHER" id="PTHR43884">
    <property type="entry name" value="ACYL-COA DEHYDROGENASE"/>
    <property type="match status" value="1"/>
</dbReference>
<protein>
    <recommendedName>
        <fullName evidence="10">Dibenzothiophene monooxygenase</fullName>
        <ecNumber evidence="9">1.14.14.21</ecNumber>
    </recommendedName>
</protein>
<reference evidence="17 18" key="1">
    <citation type="journal article" date="2021" name="Front. Microbiol.">
        <title>Bacterial Transformation of Aromatic Monomers in Softwood Black Liquor.</title>
        <authorList>
            <person name="Navas L.E."/>
            <person name="Dexter G."/>
            <person name="Liu J."/>
            <person name="Levy-Booth D."/>
            <person name="Cho M."/>
            <person name="Jang S.K."/>
            <person name="Mansfield S.D."/>
            <person name="Renneckar S."/>
            <person name="Mohn W.W."/>
            <person name="Eltis L.D."/>
        </authorList>
    </citation>
    <scope>NUCLEOTIDE SEQUENCE [LARGE SCALE GENOMIC DNA]</scope>
    <source>
        <strain evidence="17 18">GD02</strain>
    </source>
</reference>
<evidence type="ECO:0000256" key="9">
    <source>
        <dbReference type="ARBA" id="ARBA00034328"/>
    </source>
</evidence>
<comment type="pathway">
    <text evidence="7">Sulfur metabolism; dibenzothiophene degradation.</text>
</comment>
<dbReference type="InterPro" id="IPR009100">
    <property type="entry name" value="AcylCoA_DH/oxidase_NM_dom_sf"/>
</dbReference>
<dbReference type="InterPro" id="IPR037069">
    <property type="entry name" value="AcylCoA_DH/ox_N_sf"/>
</dbReference>
<dbReference type="InterPro" id="IPR013786">
    <property type="entry name" value="AcylCoA_DH/ox_N"/>
</dbReference>
<evidence type="ECO:0000256" key="3">
    <source>
        <dbReference type="ARBA" id="ARBA00022643"/>
    </source>
</evidence>
<evidence type="ECO:0000256" key="12">
    <source>
        <dbReference type="ARBA" id="ARBA00048445"/>
    </source>
</evidence>
<dbReference type="Pfam" id="PF02770">
    <property type="entry name" value="Acyl-CoA_dh_M"/>
    <property type="match status" value="1"/>
</dbReference>
<evidence type="ECO:0000256" key="6">
    <source>
        <dbReference type="ARBA" id="ARBA00023033"/>
    </source>
</evidence>
<keyword evidence="4" id="KW-0547">Nucleotide-binding</keyword>
<dbReference type="InterPro" id="IPR006091">
    <property type="entry name" value="Acyl-CoA_Oxase/DH_mid-dom"/>
</dbReference>
<comment type="catalytic activity">
    <reaction evidence="13">
        <text>dibenzothiophene + 2 FMNH2 + 2 O2 = dibenzothiophene 5,5-dioxide + 2 FMN + 2 H2O + 2 H(+)</text>
        <dbReference type="Rhea" id="RHEA:49072"/>
        <dbReference type="ChEBI" id="CHEBI:15377"/>
        <dbReference type="ChEBI" id="CHEBI:15378"/>
        <dbReference type="ChEBI" id="CHEBI:15379"/>
        <dbReference type="ChEBI" id="CHEBI:23681"/>
        <dbReference type="ChEBI" id="CHEBI:57618"/>
        <dbReference type="ChEBI" id="CHEBI:58210"/>
        <dbReference type="ChEBI" id="CHEBI:90356"/>
        <dbReference type="EC" id="1.14.14.21"/>
    </reaction>
</comment>
<dbReference type="SUPFAM" id="SSF47203">
    <property type="entry name" value="Acyl-CoA dehydrogenase C-terminal domain-like"/>
    <property type="match status" value="1"/>
</dbReference>
<dbReference type="Proteomes" id="UP001162740">
    <property type="component" value="Chromosome"/>
</dbReference>
<comment type="similarity">
    <text evidence="8">Belongs to the DszC flavin monooxygenase family.</text>
</comment>
<organism evidence="17 18">
    <name type="scientific">Rhodococcus rhodochrous</name>
    <dbReference type="NCBI Taxonomy" id="1829"/>
    <lineage>
        <taxon>Bacteria</taxon>
        <taxon>Bacillati</taxon>
        <taxon>Actinomycetota</taxon>
        <taxon>Actinomycetes</taxon>
        <taxon>Mycobacteriales</taxon>
        <taxon>Nocardiaceae</taxon>
        <taxon>Rhodococcus</taxon>
    </lineage>
</organism>
<evidence type="ECO:0000256" key="4">
    <source>
        <dbReference type="ARBA" id="ARBA00022741"/>
    </source>
</evidence>
<evidence type="ECO:0000256" key="1">
    <source>
        <dbReference type="ARBA" id="ARBA00004496"/>
    </source>
</evidence>
<proteinExistence type="inferred from homology"/>
<evidence type="ECO:0000259" key="14">
    <source>
        <dbReference type="Pfam" id="PF02770"/>
    </source>
</evidence>
<dbReference type="Gene3D" id="2.40.110.10">
    <property type="entry name" value="Butyryl-CoA Dehydrogenase, subunit A, domain 2"/>
    <property type="match status" value="1"/>
</dbReference>
<evidence type="ECO:0000256" key="13">
    <source>
        <dbReference type="ARBA" id="ARBA00049456"/>
    </source>
</evidence>
<dbReference type="GO" id="GO:0008470">
    <property type="term" value="F:3-methylbutanoyl-CoA dehydrogenase activity"/>
    <property type="evidence" value="ECO:0007669"/>
    <property type="project" value="TreeGrafter"/>
</dbReference>
<dbReference type="InterPro" id="IPR046373">
    <property type="entry name" value="Acyl-CoA_Oxase/DH_mid-dom_sf"/>
</dbReference>
<dbReference type="InterPro" id="IPR013107">
    <property type="entry name" value="Acyl-CoA_DH_C"/>
</dbReference>
<evidence type="ECO:0000256" key="11">
    <source>
        <dbReference type="ARBA" id="ARBA00047859"/>
    </source>
</evidence>
<evidence type="ECO:0000256" key="2">
    <source>
        <dbReference type="ARBA" id="ARBA00022630"/>
    </source>
</evidence>
<evidence type="ECO:0000256" key="5">
    <source>
        <dbReference type="ARBA" id="ARBA00023002"/>
    </source>
</evidence>
<feature type="domain" description="Acyl-CoA oxidase/dehydrogenase middle" evidence="14">
    <location>
        <begin position="148"/>
        <end position="225"/>
    </location>
</feature>
<dbReference type="Gene3D" id="1.20.140.10">
    <property type="entry name" value="Butyryl-CoA Dehydrogenase, subunit A, domain 3"/>
    <property type="match status" value="1"/>
</dbReference>
<dbReference type="GO" id="GO:0050660">
    <property type="term" value="F:flavin adenine dinucleotide binding"/>
    <property type="evidence" value="ECO:0007669"/>
    <property type="project" value="InterPro"/>
</dbReference>
<dbReference type="EMBL" id="CP083974">
    <property type="protein sequence ID" value="UZF46684.1"/>
    <property type="molecule type" value="Genomic_DNA"/>
</dbReference>
<dbReference type="GO" id="GO:0004497">
    <property type="term" value="F:monooxygenase activity"/>
    <property type="evidence" value="ECO:0007669"/>
    <property type="project" value="UniProtKB-KW"/>
</dbReference>
<evidence type="ECO:0000259" key="16">
    <source>
        <dbReference type="Pfam" id="PF08028"/>
    </source>
</evidence>
<evidence type="ECO:0000313" key="18">
    <source>
        <dbReference type="Proteomes" id="UP001162740"/>
    </source>
</evidence>
<evidence type="ECO:0000313" key="17">
    <source>
        <dbReference type="EMBL" id="UZF46684.1"/>
    </source>
</evidence>
<dbReference type="Pfam" id="PF02771">
    <property type="entry name" value="Acyl-CoA_dh_N"/>
    <property type="match status" value="1"/>
</dbReference>
<comment type="catalytic activity">
    <reaction evidence="12">
        <text>dibenzothiophene 5-oxide + FMNH2 + O2 = dibenzothiophene 5,5-dioxide + FMN + H2O + H(+)</text>
        <dbReference type="Rhea" id="RHEA:49080"/>
        <dbReference type="ChEBI" id="CHEBI:15377"/>
        <dbReference type="ChEBI" id="CHEBI:15378"/>
        <dbReference type="ChEBI" id="CHEBI:15379"/>
        <dbReference type="ChEBI" id="CHEBI:23683"/>
        <dbReference type="ChEBI" id="CHEBI:57618"/>
        <dbReference type="ChEBI" id="CHEBI:58210"/>
        <dbReference type="ChEBI" id="CHEBI:90356"/>
    </reaction>
</comment>
<keyword evidence="5" id="KW-0560">Oxidoreductase</keyword>
<keyword evidence="2" id="KW-0285">Flavoprotein</keyword>
<feature type="domain" description="Acyl-CoA dehydrogenase C-terminal" evidence="16">
    <location>
        <begin position="251"/>
        <end position="386"/>
    </location>
</feature>
<dbReference type="GO" id="GO:0005737">
    <property type="term" value="C:cytoplasm"/>
    <property type="evidence" value="ECO:0007669"/>
    <property type="project" value="UniProtKB-SubCell"/>
</dbReference>